<comment type="caution">
    <text evidence="1">The sequence shown here is derived from an EMBL/GenBank/DDBJ whole genome shotgun (WGS) entry which is preliminary data.</text>
</comment>
<gene>
    <name evidence="1" type="ORF">PHPALM_3708</name>
</gene>
<keyword evidence="2" id="KW-1185">Reference proteome</keyword>
<protein>
    <submittedName>
        <fullName evidence="1">Uncharacterized protein</fullName>
    </submittedName>
</protein>
<dbReference type="EMBL" id="NCKW01001923">
    <property type="protein sequence ID" value="POM78733.1"/>
    <property type="molecule type" value="Genomic_DNA"/>
</dbReference>
<evidence type="ECO:0000313" key="2">
    <source>
        <dbReference type="Proteomes" id="UP000237271"/>
    </source>
</evidence>
<name>A0A2P4YLR5_9STRA</name>
<organism evidence="1 2">
    <name type="scientific">Phytophthora palmivora</name>
    <dbReference type="NCBI Taxonomy" id="4796"/>
    <lineage>
        <taxon>Eukaryota</taxon>
        <taxon>Sar</taxon>
        <taxon>Stramenopiles</taxon>
        <taxon>Oomycota</taxon>
        <taxon>Peronosporomycetes</taxon>
        <taxon>Peronosporales</taxon>
        <taxon>Peronosporaceae</taxon>
        <taxon>Phytophthora</taxon>
    </lineage>
</organism>
<dbReference type="Proteomes" id="UP000237271">
    <property type="component" value="Unassembled WGS sequence"/>
</dbReference>
<accession>A0A2P4YLR5</accession>
<sequence length="79" mass="9349">MQMADRNWENEIKFVTYRSASEAATQQFHVVQKFNEDTYLIAREKKDPDNEEKVLRGRHAKCPTRTFNELWIAGEDMGK</sequence>
<dbReference type="OrthoDB" id="166493at2759"/>
<reference evidence="1 2" key="1">
    <citation type="journal article" date="2017" name="Genome Biol. Evol.">
        <title>Phytophthora megakarya and P. palmivora, closely related causal agents of cacao black pod rot, underwent increases in genome sizes and gene numbers by different mechanisms.</title>
        <authorList>
            <person name="Ali S.S."/>
            <person name="Shao J."/>
            <person name="Lary D.J."/>
            <person name="Kronmiller B."/>
            <person name="Shen D."/>
            <person name="Strem M.D."/>
            <person name="Amoako-Attah I."/>
            <person name="Akrofi A.Y."/>
            <person name="Begoude B.A."/>
            <person name="Ten Hoopen G.M."/>
            <person name="Coulibaly K."/>
            <person name="Kebe B.I."/>
            <person name="Melnick R.L."/>
            <person name="Guiltinan M.J."/>
            <person name="Tyler B.M."/>
            <person name="Meinhardt L.W."/>
            <person name="Bailey B.A."/>
        </authorList>
    </citation>
    <scope>NUCLEOTIDE SEQUENCE [LARGE SCALE GENOMIC DNA]</scope>
    <source>
        <strain evidence="2">sbr112.9</strain>
    </source>
</reference>
<proteinExistence type="predicted"/>
<evidence type="ECO:0000313" key="1">
    <source>
        <dbReference type="EMBL" id="POM78733.1"/>
    </source>
</evidence>
<dbReference type="AlphaFoldDB" id="A0A2P4YLR5"/>